<name>A0A6A6VX96_9PEZI</name>
<feature type="region of interest" description="Disordered" evidence="1">
    <location>
        <begin position="1"/>
        <end position="429"/>
    </location>
</feature>
<dbReference type="EMBL" id="ML996578">
    <property type="protein sequence ID" value="KAF2755288.1"/>
    <property type="molecule type" value="Genomic_DNA"/>
</dbReference>
<dbReference type="RefSeq" id="XP_033597739.1">
    <property type="nucleotide sequence ID" value="XM_033744593.1"/>
</dbReference>
<feature type="compositionally biased region" description="Basic and acidic residues" evidence="1">
    <location>
        <begin position="381"/>
        <end position="396"/>
    </location>
</feature>
<dbReference type="GeneID" id="54485647"/>
<accession>A0A6A6VX96</accession>
<evidence type="ECO:0000259" key="2">
    <source>
        <dbReference type="Pfam" id="PF20994"/>
    </source>
</evidence>
<feature type="compositionally biased region" description="Polar residues" evidence="1">
    <location>
        <begin position="65"/>
        <end position="79"/>
    </location>
</feature>
<keyword evidence="4" id="KW-1185">Reference proteome</keyword>
<feature type="compositionally biased region" description="Basic residues" evidence="1">
    <location>
        <begin position="397"/>
        <end position="410"/>
    </location>
</feature>
<dbReference type="Proteomes" id="UP000799437">
    <property type="component" value="Unassembled WGS sequence"/>
</dbReference>
<feature type="compositionally biased region" description="Polar residues" evidence="1">
    <location>
        <begin position="100"/>
        <end position="119"/>
    </location>
</feature>
<evidence type="ECO:0000313" key="4">
    <source>
        <dbReference type="Proteomes" id="UP000799437"/>
    </source>
</evidence>
<feature type="compositionally biased region" description="Acidic residues" evidence="1">
    <location>
        <begin position="341"/>
        <end position="352"/>
    </location>
</feature>
<dbReference type="OrthoDB" id="5377952at2759"/>
<feature type="compositionally biased region" description="Basic residues" evidence="1">
    <location>
        <begin position="324"/>
        <end position="334"/>
    </location>
</feature>
<dbReference type="AlphaFoldDB" id="A0A6A6VX96"/>
<organism evidence="3 4">
    <name type="scientific">Pseudovirgaria hyperparasitica</name>
    <dbReference type="NCBI Taxonomy" id="470096"/>
    <lineage>
        <taxon>Eukaryota</taxon>
        <taxon>Fungi</taxon>
        <taxon>Dikarya</taxon>
        <taxon>Ascomycota</taxon>
        <taxon>Pezizomycotina</taxon>
        <taxon>Dothideomycetes</taxon>
        <taxon>Dothideomycetes incertae sedis</taxon>
        <taxon>Acrospermales</taxon>
        <taxon>Acrospermaceae</taxon>
        <taxon>Pseudovirgaria</taxon>
    </lineage>
</organism>
<dbReference type="Pfam" id="PF20994">
    <property type="entry name" value="CENPU"/>
    <property type="match status" value="1"/>
</dbReference>
<feature type="compositionally biased region" description="Acidic residues" evidence="1">
    <location>
        <begin position="370"/>
        <end position="379"/>
    </location>
</feature>
<proteinExistence type="predicted"/>
<feature type="compositionally biased region" description="Acidic residues" evidence="1">
    <location>
        <begin position="134"/>
        <end position="144"/>
    </location>
</feature>
<feature type="domain" description="Inner kinetochore subunit AME1" evidence="2">
    <location>
        <begin position="460"/>
        <end position="649"/>
    </location>
</feature>
<feature type="compositionally biased region" description="Acidic residues" evidence="1">
    <location>
        <begin position="170"/>
        <end position="179"/>
    </location>
</feature>
<feature type="compositionally biased region" description="Basic and acidic residues" evidence="1">
    <location>
        <begin position="353"/>
        <end position="366"/>
    </location>
</feature>
<feature type="compositionally biased region" description="Basic and acidic residues" evidence="1">
    <location>
        <begin position="1"/>
        <end position="11"/>
    </location>
</feature>
<evidence type="ECO:0000313" key="3">
    <source>
        <dbReference type="EMBL" id="KAF2755288.1"/>
    </source>
</evidence>
<sequence length="660" mass="72710">MAPNDRAERRQMRQRGAGVTNVQNINFGFKIGGGALQPRRSGRPSPLPAQRSARSTPNRLPPQLSGRSRQTSTPAQTSHQAHHTGSRSSKTSAAAKKTPKQPSLGNKAPHSQQQFTTPTVIGKRKRPQSATVQEDSEHDELEADDPAHRTSTGRSHVSILPSITERPPEPADDAEDDLAEANNGPGASSVHSNRMGVAAAQRRRSQGRQSYGSLNLRAKGRTPKRRESVATWLIDQSRLTPVPPAVPPSVLKSRTSLRTPIVRKSLGRPKTSTSTGKQPKRTSAAATVEAEEEQGDEGGEELDEDHQEGEEVVDELSTELSNRSVRKSHKSQQKTRKEIPTEEDEESEDELSPEARRPKSGRDPRFQVESGDEASDYEGEQSVRSELRVPVREKRLTKAARPRQKQKAKAHSGETEEPGARQKKAKGETVPITVYRLANASQLGGQGEDDGDPLQNPNLASISGVNAVDVLFQITSELADRQQNSITRHLQLSTDERQRSELKRKRTMLDMFKAQLSDRLFELTDAINTGTVLRKRLKAALKKRVALTDELLSVRKQREDRQLAMDATRDRHEASVHVYEKQSSLNSALHDIELAVSRGRLAAKDQGREAEGPRIPLEMLLRTVAGQVSSRVPGGGVTDRAKALNVVLEDTAKVLEGRRR</sequence>
<feature type="compositionally biased region" description="Basic and acidic residues" evidence="1">
    <location>
        <begin position="411"/>
        <end position="420"/>
    </location>
</feature>
<gene>
    <name evidence="3" type="ORF">EJ05DRAFT_479079</name>
</gene>
<feature type="compositionally biased region" description="Acidic residues" evidence="1">
    <location>
        <begin position="289"/>
        <end position="317"/>
    </location>
</feature>
<evidence type="ECO:0000256" key="1">
    <source>
        <dbReference type="SAM" id="MobiDB-lite"/>
    </source>
</evidence>
<reference evidence="3" key="1">
    <citation type="journal article" date="2020" name="Stud. Mycol.">
        <title>101 Dothideomycetes genomes: a test case for predicting lifestyles and emergence of pathogens.</title>
        <authorList>
            <person name="Haridas S."/>
            <person name="Albert R."/>
            <person name="Binder M."/>
            <person name="Bloem J."/>
            <person name="Labutti K."/>
            <person name="Salamov A."/>
            <person name="Andreopoulos B."/>
            <person name="Baker S."/>
            <person name="Barry K."/>
            <person name="Bills G."/>
            <person name="Bluhm B."/>
            <person name="Cannon C."/>
            <person name="Castanera R."/>
            <person name="Culley D."/>
            <person name="Daum C."/>
            <person name="Ezra D."/>
            <person name="Gonzalez J."/>
            <person name="Henrissat B."/>
            <person name="Kuo A."/>
            <person name="Liang C."/>
            <person name="Lipzen A."/>
            <person name="Lutzoni F."/>
            <person name="Magnuson J."/>
            <person name="Mondo S."/>
            <person name="Nolan M."/>
            <person name="Ohm R."/>
            <person name="Pangilinan J."/>
            <person name="Park H.-J."/>
            <person name="Ramirez L."/>
            <person name="Alfaro M."/>
            <person name="Sun H."/>
            <person name="Tritt A."/>
            <person name="Yoshinaga Y."/>
            <person name="Zwiers L.-H."/>
            <person name="Turgeon B."/>
            <person name="Goodwin S."/>
            <person name="Spatafora J."/>
            <person name="Crous P."/>
            <person name="Grigoriev I."/>
        </authorList>
    </citation>
    <scope>NUCLEOTIDE SEQUENCE</scope>
    <source>
        <strain evidence="3">CBS 121739</strain>
    </source>
</reference>
<dbReference type="InterPro" id="IPR048743">
    <property type="entry name" value="AME1"/>
</dbReference>
<protein>
    <recommendedName>
        <fullName evidence="2">Inner kinetochore subunit AME1 domain-containing protein</fullName>
    </recommendedName>
</protein>